<dbReference type="OrthoDB" id="9815592at2"/>
<dbReference type="PROSITE" id="PS00101">
    <property type="entry name" value="HEXAPEP_TRANSFERASES"/>
    <property type="match status" value="1"/>
</dbReference>
<dbReference type="eggNOG" id="COG0110">
    <property type="taxonomic scope" value="Bacteria"/>
</dbReference>
<dbReference type="InterPro" id="IPR018357">
    <property type="entry name" value="Hexapep_transf_CS"/>
</dbReference>
<dbReference type="GO" id="GO:0016747">
    <property type="term" value="F:acyltransferase activity, transferring groups other than amino-acyl groups"/>
    <property type="evidence" value="ECO:0007669"/>
    <property type="project" value="UniProtKB-ARBA"/>
</dbReference>
<evidence type="ECO:0000313" key="6">
    <source>
        <dbReference type="Proteomes" id="UP000028653"/>
    </source>
</evidence>
<comment type="similarity">
    <text evidence="1">Belongs to the transferase hexapeptide repeat family.</text>
</comment>
<dbReference type="Proteomes" id="UP000028653">
    <property type="component" value="Unassembled WGS sequence"/>
</dbReference>
<dbReference type="EMBL" id="JMPI01000034">
    <property type="protein sequence ID" value="KFC80960.1"/>
    <property type="molecule type" value="Genomic_DNA"/>
</dbReference>
<name>A0A085GB65_9ENTR</name>
<keyword evidence="2 5" id="KW-0808">Transferase</keyword>
<dbReference type="Gene3D" id="2.160.10.10">
    <property type="entry name" value="Hexapeptide repeat proteins"/>
    <property type="match status" value="1"/>
</dbReference>
<evidence type="ECO:0000256" key="4">
    <source>
        <dbReference type="ARBA" id="ARBA00023315"/>
    </source>
</evidence>
<dbReference type="CDD" id="cd03358">
    <property type="entry name" value="LbH_WxcM_N_like"/>
    <property type="match status" value="1"/>
</dbReference>
<reference evidence="5 6" key="1">
    <citation type="submission" date="2014-05" db="EMBL/GenBank/DDBJ databases">
        <title>ATOL: Assembling a taxonomically balanced genome-scale reconstruction of the evolutionary history of the Enterobacteriaceae.</title>
        <authorList>
            <person name="Plunkett G.III."/>
            <person name="Neeno-Eckwall E.C."/>
            <person name="Glasner J.D."/>
            <person name="Perna N.T."/>
        </authorList>
    </citation>
    <scope>NUCLEOTIDE SEQUENCE [LARGE SCALE GENOMIC DNA]</scope>
    <source>
        <strain evidence="5 6">ATCC 33320</strain>
    </source>
</reference>
<dbReference type="Pfam" id="PF00132">
    <property type="entry name" value="Hexapep"/>
    <property type="match status" value="3"/>
</dbReference>
<keyword evidence="3" id="KW-0677">Repeat</keyword>
<keyword evidence="4" id="KW-0012">Acyltransferase</keyword>
<dbReference type="InterPro" id="IPR001451">
    <property type="entry name" value="Hexapep"/>
</dbReference>
<comment type="caution">
    <text evidence="5">The sequence shown here is derived from an EMBL/GenBank/DDBJ whole genome shotgun (WGS) entry which is preliminary data.</text>
</comment>
<dbReference type="InterPro" id="IPR011004">
    <property type="entry name" value="Trimer_LpxA-like_sf"/>
</dbReference>
<protein>
    <submittedName>
        <fullName evidence="5">Hexapeptide repeat-containing transferase</fullName>
    </submittedName>
</protein>
<dbReference type="AlphaFoldDB" id="A0A085GB65"/>
<dbReference type="PANTHER" id="PTHR43300:SF4">
    <property type="entry name" value="ACYL-[ACYL-CARRIER-PROTEIN]--UDP-N-ACETYLGLUCOSAMINE O-ACYLTRANSFERASE"/>
    <property type="match status" value="1"/>
</dbReference>
<dbReference type="RefSeq" id="WP_034496589.1">
    <property type="nucleotide sequence ID" value="NZ_JMPI01000034.1"/>
</dbReference>
<evidence type="ECO:0000256" key="3">
    <source>
        <dbReference type="ARBA" id="ARBA00022737"/>
    </source>
</evidence>
<sequence>MKIHKLSDVQTSNVGENTRIWQFVVILKDAEIGANCNICANSFIENDVVIGNNVTVKSGVYLWDGIIIEDNVFIGPCVAFTNDKYPRSQQYPEKFPKTYVRRNASIGANATILPGLEIGESSIVGAGSVVTKDVPPHAIVAGNPARFVKWINDNEKN</sequence>
<dbReference type="STRING" id="1006004.GBAG_2606"/>
<dbReference type="InterPro" id="IPR050179">
    <property type="entry name" value="Trans_hexapeptide_repeat"/>
</dbReference>
<keyword evidence="6" id="KW-1185">Reference proteome</keyword>
<accession>A0A085GB65</accession>
<evidence type="ECO:0000256" key="2">
    <source>
        <dbReference type="ARBA" id="ARBA00022679"/>
    </source>
</evidence>
<proteinExistence type="inferred from homology"/>
<gene>
    <name evidence="5" type="ORF">GBAG_2606</name>
</gene>
<organism evidence="5 6">
    <name type="scientific">Buttiauxella agrestis ATCC 33320</name>
    <dbReference type="NCBI Taxonomy" id="1006004"/>
    <lineage>
        <taxon>Bacteria</taxon>
        <taxon>Pseudomonadati</taxon>
        <taxon>Pseudomonadota</taxon>
        <taxon>Gammaproteobacteria</taxon>
        <taxon>Enterobacterales</taxon>
        <taxon>Enterobacteriaceae</taxon>
        <taxon>Buttiauxella</taxon>
    </lineage>
</organism>
<dbReference type="PANTHER" id="PTHR43300">
    <property type="entry name" value="ACETYLTRANSFERASE"/>
    <property type="match status" value="1"/>
</dbReference>
<dbReference type="SUPFAM" id="SSF51161">
    <property type="entry name" value="Trimeric LpxA-like enzymes"/>
    <property type="match status" value="1"/>
</dbReference>
<evidence type="ECO:0000256" key="1">
    <source>
        <dbReference type="ARBA" id="ARBA00007274"/>
    </source>
</evidence>
<evidence type="ECO:0000313" key="5">
    <source>
        <dbReference type="EMBL" id="KFC80960.1"/>
    </source>
</evidence>